<reference evidence="7 8" key="1">
    <citation type="journal article" date="2016" name="Nat. Commun.">
        <title>Thousands of microbial genomes shed light on interconnected biogeochemical processes in an aquifer system.</title>
        <authorList>
            <person name="Anantharaman K."/>
            <person name="Brown C.T."/>
            <person name="Hug L.A."/>
            <person name="Sharon I."/>
            <person name="Castelle C.J."/>
            <person name="Probst A.J."/>
            <person name="Thomas B.C."/>
            <person name="Singh A."/>
            <person name="Wilkins M.J."/>
            <person name="Karaoz U."/>
            <person name="Brodie E.L."/>
            <person name="Williams K.H."/>
            <person name="Hubbard S.S."/>
            <person name="Banfield J.F."/>
        </authorList>
    </citation>
    <scope>NUCLEOTIDE SEQUENCE [LARGE SCALE GENOMIC DNA]</scope>
</reference>
<comment type="subcellular location">
    <subcellularLocation>
        <location evidence="6">Cytoplasm</location>
    </subcellularLocation>
</comment>
<dbReference type="GO" id="GO:0005524">
    <property type="term" value="F:ATP binding"/>
    <property type="evidence" value="ECO:0007669"/>
    <property type="project" value="UniProtKB-KW"/>
</dbReference>
<evidence type="ECO:0000256" key="5">
    <source>
        <dbReference type="RuleBase" id="RU003330"/>
    </source>
</evidence>
<dbReference type="CDD" id="cd01428">
    <property type="entry name" value="ADK"/>
    <property type="match status" value="1"/>
</dbReference>
<dbReference type="SUPFAM" id="SSF52540">
    <property type="entry name" value="P-loop containing nucleoside triphosphate hydrolases"/>
    <property type="match status" value="1"/>
</dbReference>
<name>A0A1F6VLY8_9BACT</name>
<comment type="caution">
    <text evidence="7">The sequence shown here is derived from an EMBL/GenBank/DDBJ whole genome shotgun (WGS) entry which is preliminary data.</text>
</comment>
<dbReference type="GO" id="GO:0004017">
    <property type="term" value="F:AMP kinase activity"/>
    <property type="evidence" value="ECO:0007669"/>
    <property type="project" value="UniProtKB-EC"/>
</dbReference>
<proteinExistence type="inferred from homology"/>
<protein>
    <recommendedName>
        <fullName evidence="6">Adenylate kinase</fullName>
        <ecNumber evidence="6">2.7.4.3</ecNumber>
    </recommendedName>
</protein>
<dbReference type="Gene3D" id="3.40.50.300">
    <property type="entry name" value="P-loop containing nucleotide triphosphate hydrolases"/>
    <property type="match status" value="1"/>
</dbReference>
<evidence type="ECO:0000256" key="4">
    <source>
        <dbReference type="ARBA" id="ARBA00022777"/>
    </source>
</evidence>
<dbReference type="EMBL" id="MFTT01000002">
    <property type="protein sequence ID" value="OGI70628.1"/>
    <property type="molecule type" value="Genomic_DNA"/>
</dbReference>
<organism evidence="7 8">
    <name type="scientific">Candidatus Nomurabacteria bacterium RIFCSPHIGHO2_01_FULL_42_16</name>
    <dbReference type="NCBI Taxonomy" id="1801743"/>
    <lineage>
        <taxon>Bacteria</taxon>
        <taxon>Candidatus Nomuraibacteriota</taxon>
    </lineage>
</organism>
<accession>A0A1F6VLY8</accession>
<dbReference type="AlphaFoldDB" id="A0A1F6VLY8"/>
<sequence length="198" mass="22699">MELGTYIFIGRSGCGKGTQAKLLSEYIKKNDPKNRSIFYMESGEKFREFISSSGYTAKLAKKIAEQGGLQPAFLAVHLWSHLMIEQMDQDKHVIIDGTPRKLEEAKILGEGLAFYGRKPVVIFMNVSRAWAEDKLTKRGRTDDKTKKEIKKRLDWFESDVAPTVEYLKKSPLYKFIEINGEPRIEEVHAQILAKLGWQ</sequence>
<comment type="similarity">
    <text evidence="5">Belongs to the adenylate kinase family.</text>
</comment>
<keyword evidence="6" id="KW-0067">ATP-binding</keyword>
<comment type="catalytic activity">
    <reaction evidence="6">
        <text>AMP + ATP = 2 ADP</text>
        <dbReference type="Rhea" id="RHEA:12973"/>
        <dbReference type="ChEBI" id="CHEBI:30616"/>
        <dbReference type="ChEBI" id="CHEBI:456215"/>
        <dbReference type="ChEBI" id="CHEBI:456216"/>
        <dbReference type="EC" id="2.7.4.3"/>
    </reaction>
</comment>
<dbReference type="Proteomes" id="UP000178059">
    <property type="component" value="Unassembled WGS sequence"/>
</dbReference>
<keyword evidence="1 5" id="KW-0808">Transferase</keyword>
<dbReference type="GO" id="GO:0005737">
    <property type="term" value="C:cytoplasm"/>
    <property type="evidence" value="ECO:0007669"/>
    <property type="project" value="UniProtKB-SubCell"/>
</dbReference>
<evidence type="ECO:0000313" key="7">
    <source>
        <dbReference type="EMBL" id="OGI70628.1"/>
    </source>
</evidence>
<comment type="subunit">
    <text evidence="6">Monomer.</text>
</comment>
<keyword evidence="2" id="KW-0545">Nucleotide biosynthesis</keyword>
<dbReference type="InterPro" id="IPR027417">
    <property type="entry name" value="P-loop_NTPase"/>
</dbReference>
<dbReference type="InterPro" id="IPR000850">
    <property type="entry name" value="Adenylat/UMP-CMP_kin"/>
</dbReference>
<evidence type="ECO:0000256" key="6">
    <source>
        <dbReference type="RuleBase" id="RU003331"/>
    </source>
</evidence>
<evidence type="ECO:0000256" key="2">
    <source>
        <dbReference type="ARBA" id="ARBA00022727"/>
    </source>
</evidence>
<keyword evidence="4 5" id="KW-0418">Kinase</keyword>
<evidence type="ECO:0000256" key="1">
    <source>
        <dbReference type="ARBA" id="ARBA00022679"/>
    </source>
</evidence>
<dbReference type="STRING" id="1801743.A2824_00455"/>
<dbReference type="PANTHER" id="PTHR23359">
    <property type="entry name" value="NUCLEOTIDE KINASE"/>
    <property type="match status" value="1"/>
</dbReference>
<evidence type="ECO:0000313" key="8">
    <source>
        <dbReference type="Proteomes" id="UP000178059"/>
    </source>
</evidence>
<evidence type="ECO:0000256" key="3">
    <source>
        <dbReference type="ARBA" id="ARBA00022741"/>
    </source>
</evidence>
<dbReference type="EC" id="2.7.4.3" evidence="6"/>
<keyword evidence="3 6" id="KW-0547">Nucleotide-binding</keyword>
<gene>
    <name evidence="7" type="ORF">A2824_00455</name>
</gene>
<dbReference type="PRINTS" id="PR00094">
    <property type="entry name" value="ADENYLTKNASE"/>
</dbReference>
<dbReference type="Pfam" id="PF00406">
    <property type="entry name" value="ADK"/>
    <property type="match status" value="1"/>
</dbReference>